<reference evidence="1" key="1">
    <citation type="submission" date="2022-05" db="EMBL/GenBank/DDBJ databases">
        <title>Jatrophihabitans sp. SB3-54 whole genome sequence.</title>
        <authorList>
            <person name="Suh M.K."/>
            <person name="Eom M.K."/>
            <person name="Kim J.S."/>
            <person name="Kim H.S."/>
            <person name="Do H.E."/>
            <person name="Shin Y.K."/>
            <person name="Lee J.-S."/>
        </authorList>
    </citation>
    <scope>NUCLEOTIDE SEQUENCE</scope>
    <source>
        <strain evidence="1">SB3-54</strain>
    </source>
</reference>
<dbReference type="Proteomes" id="UP001164693">
    <property type="component" value="Chromosome"/>
</dbReference>
<gene>
    <name evidence="1" type="ORF">M6B22_00865</name>
</gene>
<sequence>MSKLARVLRPGGRLALGVGDPAAMAKMPFTKHGFIVRPVSEVIESLRLAGFTLTEDRRVGDGPDAFHVLACERASS</sequence>
<evidence type="ECO:0008006" key="3">
    <source>
        <dbReference type="Google" id="ProtNLM"/>
    </source>
</evidence>
<organism evidence="1 2">
    <name type="scientific">Jatrophihabitans cynanchi</name>
    <dbReference type="NCBI Taxonomy" id="2944128"/>
    <lineage>
        <taxon>Bacteria</taxon>
        <taxon>Bacillati</taxon>
        <taxon>Actinomycetota</taxon>
        <taxon>Actinomycetes</taxon>
        <taxon>Jatrophihabitantales</taxon>
        <taxon>Jatrophihabitantaceae</taxon>
        <taxon>Jatrophihabitans</taxon>
    </lineage>
</organism>
<name>A0ABY7JYG2_9ACTN</name>
<dbReference type="EMBL" id="CP097463">
    <property type="protein sequence ID" value="WAX57333.1"/>
    <property type="molecule type" value="Genomic_DNA"/>
</dbReference>
<dbReference type="RefSeq" id="WP_269443872.1">
    <property type="nucleotide sequence ID" value="NZ_CP097463.1"/>
</dbReference>
<dbReference type="Gene3D" id="3.40.50.150">
    <property type="entry name" value="Vaccinia Virus protein VP39"/>
    <property type="match status" value="1"/>
</dbReference>
<accession>A0ABY7JYG2</accession>
<dbReference type="SUPFAM" id="SSF53335">
    <property type="entry name" value="S-adenosyl-L-methionine-dependent methyltransferases"/>
    <property type="match status" value="1"/>
</dbReference>
<dbReference type="InterPro" id="IPR029063">
    <property type="entry name" value="SAM-dependent_MTases_sf"/>
</dbReference>
<keyword evidence="2" id="KW-1185">Reference proteome</keyword>
<evidence type="ECO:0000313" key="1">
    <source>
        <dbReference type="EMBL" id="WAX57333.1"/>
    </source>
</evidence>
<evidence type="ECO:0000313" key="2">
    <source>
        <dbReference type="Proteomes" id="UP001164693"/>
    </source>
</evidence>
<protein>
    <recommendedName>
        <fullName evidence="3">Methyltransferase domain-containing protein</fullName>
    </recommendedName>
</protein>
<proteinExistence type="predicted"/>